<comment type="caution">
    <text evidence="1">The sequence shown here is derived from an EMBL/GenBank/DDBJ whole genome shotgun (WGS) entry which is preliminary data.</text>
</comment>
<proteinExistence type="predicted"/>
<dbReference type="Proteomes" id="UP001501752">
    <property type="component" value="Unassembled WGS sequence"/>
</dbReference>
<accession>A0ABP9DSK1</accession>
<name>A0ABP9DSK1_9ACTN</name>
<sequence length="107" mass="12445">MNKRREAKARATYKARTGRDDWDEFMKLSPLARLKMLRNPPVDGLCDLHIEQNMSRAGGLGTTDALRWHWWITAPDGRIVHSDYQLSMKLSDRAARQWATKHSIQLK</sequence>
<organism evidence="1 2">
    <name type="scientific">Kitasatospora terrestris</name>
    <dbReference type="NCBI Taxonomy" id="258051"/>
    <lineage>
        <taxon>Bacteria</taxon>
        <taxon>Bacillati</taxon>
        <taxon>Actinomycetota</taxon>
        <taxon>Actinomycetes</taxon>
        <taxon>Kitasatosporales</taxon>
        <taxon>Streptomycetaceae</taxon>
        <taxon>Kitasatospora</taxon>
    </lineage>
</organism>
<evidence type="ECO:0000313" key="1">
    <source>
        <dbReference type="EMBL" id="GAA4854653.1"/>
    </source>
</evidence>
<protein>
    <submittedName>
        <fullName evidence="1">Uncharacterized protein</fullName>
    </submittedName>
</protein>
<dbReference type="EMBL" id="BAABIS010000001">
    <property type="protein sequence ID" value="GAA4854653.1"/>
    <property type="molecule type" value="Genomic_DNA"/>
</dbReference>
<evidence type="ECO:0000313" key="2">
    <source>
        <dbReference type="Proteomes" id="UP001501752"/>
    </source>
</evidence>
<gene>
    <name evidence="1" type="ORF">GCM10023235_35110</name>
</gene>
<reference evidence="2" key="1">
    <citation type="journal article" date="2019" name="Int. J. Syst. Evol. Microbiol.">
        <title>The Global Catalogue of Microorganisms (GCM) 10K type strain sequencing project: providing services to taxonomists for standard genome sequencing and annotation.</title>
        <authorList>
            <consortium name="The Broad Institute Genomics Platform"/>
            <consortium name="The Broad Institute Genome Sequencing Center for Infectious Disease"/>
            <person name="Wu L."/>
            <person name="Ma J."/>
        </authorList>
    </citation>
    <scope>NUCLEOTIDE SEQUENCE [LARGE SCALE GENOMIC DNA]</scope>
    <source>
        <strain evidence="2">JCM 13006</strain>
    </source>
</reference>
<keyword evidence="2" id="KW-1185">Reference proteome</keyword>